<dbReference type="NCBIfam" id="TIGR00593">
    <property type="entry name" value="pola"/>
    <property type="match status" value="1"/>
</dbReference>
<evidence type="ECO:0000313" key="21">
    <source>
        <dbReference type="Proteomes" id="UP000257045"/>
    </source>
</evidence>
<comment type="function">
    <text evidence="16">In addition to polymerase activity, this DNA polymerase exhibits 3'-5' and 5'-3' exonuclease activity.</text>
</comment>
<dbReference type="InterPro" id="IPR036397">
    <property type="entry name" value="RNaseH_sf"/>
</dbReference>
<dbReference type="Pfam" id="PF01612">
    <property type="entry name" value="DNA_pol_A_exo1"/>
    <property type="match status" value="1"/>
</dbReference>
<evidence type="ECO:0000256" key="11">
    <source>
        <dbReference type="ARBA" id="ARBA00022932"/>
    </source>
</evidence>
<dbReference type="InterPro" id="IPR012337">
    <property type="entry name" value="RNaseH-like_sf"/>
</dbReference>
<dbReference type="PRINTS" id="PR00868">
    <property type="entry name" value="DNAPOLI"/>
</dbReference>
<dbReference type="FunFam" id="1.20.1060.10:FF:000001">
    <property type="entry name" value="DNA polymerase I"/>
    <property type="match status" value="1"/>
</dbReference>
<evidence type="ECO:0000256" key="7">
    <source>
        <dbReference type="ARBA" id="ARBA00022722"/>
    </source>
</evidence>
<keyword evidence="6 16" id="KW-0235">DNA replication</keyword>
<dbReference type="Gene3D" id="3.30.420.10">
    <property type="entry name" value="Ribonuclease H-like superfamily/Ribonuclease H"/>
    <property type="match status" value="1"/>
</dbReference>
<dbReference type="Pfam" id="PF02739">
    <property type="entry name" value="5_3_exonuc_N"/>
    <property type="match status" value="1"/>
</dbReference>
<dbReference type="InterPro" id="IPR001098">
    <property type="entry name" value="DNA-dir_DNA_pol_A_palm_dom"/>
</dbReference>
<dbReference type="SMART" id="SM00482">
    <property type="entry name" value="POLAc"/>
    <property type="match status" value="1"/>
</dbReference>
<evidence type="ECO:0000256" key="14">
    <source>
        <dbReference type="ARBA" id="ARBA00049244"/>
    </source>
</evidence>
<dbReference type="PANTHER" id="PTHR10133">
    <property type="entry name" value="DNA POLYMERASE I"/>
    <property type="match status" value="1"/>
</dbReference>
<evidence type="ECO:0000256" key="12">
    <source>
        <dbReference type="ARBA" id="ARBA00023125"/>
    </source>
</evidence>
<dbReference type="FunFam" id="1.10.150.20:FF:000002">
    <property type="entry name" value="DNA polymerase I"/>
    <property type="match status" value="1"/>
</dbReference>
<evidence type="ECO:0000256" key="1">
    <source>
        <dbReference type="ARBA" id="ARBA00007705"/>
    </source>
</evidence>
<dbReference type="RefSeq" id="WP_115568976.1">
    <property type="nucleotide sequence ID" value="NZ_NXLV01000002.1"/>
</dbReference>
<dbReference type="InterPro" id="IPR029060">
    <property type="entry name" value="PIN-like_dom_sf"/>
</dbReference>
<dbReference type="SUPFAM" id="SSF53098">
    <property type="entry name" value="Ribonuclease H-like"/>
    <property type="match status" value="1"/>
</dbReference>
<keyword evidence="11 16" id="KW-0239">DNA-directed DNA polymerase</keyword>
<dbReference type="GO" id="GO:0008408">
    <property type="term" value="F:3'-5' exonuclease activity"/>
    <property type="evidence" value="ECO:0007669"/>
    <property type="project" value="UniProtKB-UniRule"/>
</dbReference>
<feature type="domain" description="5'-3' exonuclease" evidence="18">
    <location>
        <begin position="1"/>
        <end position="258"/>
    </location>
</feature>
<keyword evidence="10 16" id="KW-0269">Exonuclease</keyword>
<keyword evidence="21" id="KW-1185">Reference proteome</keyword>
<dbReference type="NCBIfam" id="NF004397">
    <property type="entry name" value="PRK05755.1"/>
    <property type="match status" value="1"/>
</dbReference>
<dbReference type="PROSITE" id="PS00447">
    <property type="entry name" value="DNA_POLYMERASE_A"/>
    <property type="match status" value="1"/>
</dbReference>
<keyword evidence="7" id="KW-0540">Nuclease</keyword>
<dbReference type="InterPro" id="IPR008918">
    <property type="entry name" value="HhH2"/>
</dbReference>
<sequence>MRTLTIIDTFGFFFRSYYALPPLRNSEGFPTGLLLGFANLIHNLYQEGDNEFLVFALEGGGVNHRKLIDPSYKATRQPTPEELLMQLPIAIGWIEKMGFPNISIEGYEADDIIASLSAWGVKNGHKVKIVSQDKDLYQLLNENICLYDPSKKREIEVKDCIEKWGVCPQDFVAFQSLIGDSSDNISGVKGIGLKTAQKIINHYHSLDAIYADEANWENVFTKRVATLLKEGKESAYKSQELVKLHQDLIQDFTPTPFPKHNPLLAIVDELEKLDFERLSLKVKKQSPFGYKKEPSKGIGHKKLEVQEGDFGFTYELLTSFQEAMQILKNHPLNQPIAYDCETDSLDIHQANMVGFSFCLDGKKGYYVPMRHFYLGVPKQMEVEEGKALIEEIFKHPIIGHNLKFDYLITKNNFSLTPQNLILDSMLLAWLYDSTASVGLDRQMYRWFNHKMISFESIVKRGENFSHIQLDEALKYAAEDAVATYRLYFRLESELEAQNLSHLLNLAKTLEFPMITTLASMEEEGICIDVVFFENLREIATEQIASLGSQIYQLAGEDFNLNSPQQLSHILFSKLGLQGSKQVKGGYSTEEKVLEKIKNDHPIISLVLQYREASKLRNTYIDPLLKLVNEDNKIFTSFLQTGTATGRLSSKAPNLQNIPVRSEAGKKIRQGFVAQEGNVLLSIDYSQIELRLLAHFSEDPTLIEAFIQDKDIHSETSLKIFGTLDKRSIAKNINFGLIYGMGSKKLSETLKISINEAKSYIESYFATFPTVKSYLKNQEENILHNGYAQTLLGHRRYFDFDSATDFQKSNYLREGINSIFQGSAADLIKMAMNEIHHFIQNTEIKMLIQVHDELIFELPEKNAMQKGEEIAKIMNEIYTLKVPLRCGISIGKNWAELK</sequence>
<proteinExistence type="inferred from homology"/>
<dbReference type="SUPFAM" id="SSF47807">
    <property type="entry name" value="5' to 3' exonuclease, C-terminal subdomain"/>
    <property type="match status" value="1"/>
</dbReference>
<dbReference type="GO" id="GO:0008409">
    <property type="term" value="F:5'-3' exonuclease activity"/>
    <property type="evidence" value="ECO:0007669"/>
    <property type="project" value="UniProtKB-UniRule"/>
</dbReference>
<dbReference type="SMART" id="SM00475">
    <property type="entry name" value="53EXOc"/>
    <property type="match status" value="1"/>
</dbReference>
<keyword evidence="5 16" id="KW-0548">Nucleotidyltransferase</keyword>
<dbReference type="Gene3D" id="1.20.1060.10">
    <property type="entry name" value="Taq DNA Polymerase, Chain T, domain 4"/>
    <property type="match status" value="1"/>
</dbReference>
<feature type="domain" description="3'-5' exonuclease" evidence="17">
    <location>
        <begin position="313"/>
        <end position="495"/>
    </location>
</feature>
<dbReference type="InterPro" id="IPR002298">
    <property type="entry name" value="DNA_polymerase_A"/>
</dbReference>
<evidence type="ECO:0000256" key="3">
    <source>
        <dbReference type="ARBA" id="ARBA00020311"/>
    </source>
</evidence>
<dbReference type="SUPFAM" id="SSF56672">
    <property type="entry name" value="DNA/RNA polymerases"/>
    <property type="match status" value="1"/>
</dbReference>
<dbReference type="InterPro" id="IPR002562">
    <property type="entry name" value="3'-5'_exonuclease_dom"/>
</dbReference>
<evidence type="ECO:0000256" key="15">
    <source>
        <dbReference type="NCBIfam" id="TIGR00593"/>
    </source>
</evidence>
<dbReference type="AlphaFoldDB" id="A0A3D8J3G4"/>
<dbReference type="GO" id="GO:0003677">
    <property type="term" value="F:DNA binding"/>
    <property type="evidence" value="ECO:0007669"/>
    <property type="project" value="UniProtKB-UniRule"/>
</dbReference>
<keyword evidence="8 16" id="KW-0227">DNA damage</keyword>
<dbReference type="InterPro" id="IPR020046">
    <property type="entry name" value="5-3_exonucl_a-hlix_arch_N"/>
</dbReference>
<dbReference type="InterPro" id="IPR002421">
    <property type="entry name" value="5-3_exonuclease"/>
</dbReference>
<evidence type="ECO:0000256" key="13">
    <source>
        <dbReference type="ARBA" id="ARBA00023204"/>
    </source>
</evidence>
<dbReference type="Gene3D" id="3.30.70.370">
    <property type="match status" value="1"/>
</dbReference>
<dbReference type="CDD" id="cd08637">
    <property type="entry name" value="DNA_pol_A_pol_I_C"/>
    <property type="match status" value="1"/>
</dbReference>
<dbReference type="EC" id="2.7.7.7" evidence="2 15"/>
<dbReference type="EMBL" id="NXLV01000002">
    <property type="protein sequence ID" value="RDU71766.1"/>
    <property type="molecule type" value="Genomic_DNA"/>
</dbReference>
<keyword evidence="9 16" id="KW-0378">Hydrolase</keyword>
<comment type="caution">
    <text evidence="20">The sequence shown here is derived from an EMBL/GenBank/DDBJ whole genome shotgun (WGS) entry which is preliminary data.</text>
</comment>
<dbReference type="GO" id="GO:0003887">
    <property type="term" value="F:DNA-directed DNA polymerase activity"/>
    <property type="evidence" value="ECO:0007669"/>
    <property type="project" value="UniProtKB-UniRule"/>
</dbReference>
<evidence type="ECO:0000256" key="2">
    <source>
        <dbReference type="ARBA" id="ARBA00012417"/>
    </source>
</evidence>
<evidence type="ECO:0000259" key="19">
    <source>
        <dbReference type="SMART" id="SM00482"/>
    </source>
</evidence>
<dbReference type="PANTHER" id="PTHR10133:SF27">
    <property type="entry name" value="DNA POLYMERASE NU"/>
    <property type="match status" value="1"/>
</dbReference>
<dbReference type="Pfam" id="PF00476">
    <property type="entry name" value="DNA_pol_A"/>
    <property type="match status" value="1"/>
</dbReference>
<dbReference type="InterPro" id="IPR019760">
    <property type="entry name" value="DNA-dir_DNA_pol_A_CS"/>
</dbReference>
<dbReference type="InterPro" id="IPR018320">
    <property type="entry name" value="DNA_polymerase_1"/>
</dbReference>
<dbReference type="GO" id="GO:0006261">
    <property type="term" value="P:DNA-templated DNA replication"/>
    <property type="evidence" value="ECO:0007669"/>
    <property type="project" value="UniProtKB-UniRule"/>
</dbReference>
<name>A0A3D8J3G4_9HELI</name>
<evidence type="ECO:0000256" key="6">
    <source>
        <dbReference type="ARBA" id="ARBA00022705"/>
    </source>
</evidence>
<dbReference type="CDD" id="cd06139">
    <property type="entry name" value="DNA_polA_I_Ecoli_like_exo"/>
    <property type="match status" value="1"/>
</dbReference>
<dbReference type="CDD" id="cd09859">
    <property type="entry name" value="PIN_53EXO"/>
    <property type="match status" value="1"/>
</dbReference>
<dbReference type="InterPro" id="IPR020045">
    <property type="entry name" value="DNA_polI_H3TH"/>
</dbReference>
<evidence type="ECO:0000256" key="8">
    <source>
        <dbReference type="ARBA" id="ARBA00022763"/>
    </source>
</evidence>
<evidence type="ECO:0000256" key="9">
    <source>
        <dbReference type="ARBA" id="ARBA00022801"/>
    </source>
</evidence>
<evidence type="ECO:0000259" key="17">
    <source>
        <dbReference type="SMART" id="SM00474"/>
    </source>
</evidence>
<comment type="similarity">
    <text evidence="1 16">Belongs to the DNA polymerase type-A family.</text>
</comment>
<dbReference type="SMART" id="SM00279">
    <property type="entry name" value="HhH2"/>
    <property type="match status" value="1"/>
</dbReference>
<dbReference type="FunFam" id="1.10.150.20:FF:000003">
    <property type="entry name" value="DNA polymerase I"/>
    <property type="match status" value="1"/>
</dbReference>
<dbReference type="SMART" id="SM00474">
    <property type="entry name" value="35EXOc"/>
    <property type="match status" value="1"/>
</dbReference>
<protein>
    <recommendedName>
        <fullName evidence="3 15">DNA polymerase I</fullName>
        <ecNumber evidence="2 15">2.7.7.7</ecNumber>
    </recommendedName>
</protein>
<dbReference type="SUPFAM" id="SSF88723">
    <property type="entry name" value="PIN domain-like"/>
    <property type="match status" value="1"/>
</dbReference>
<feature type="domain" description="DNA-directed DNA polymerase family A palm" evidence="19">
    <location>
        <begin position="664"/>
        <end position="861"/>
    </location>
</feature>
<dbReference type="InterPro" id="IPR043502">
    <property type="entry name" value="DNA/RNA_pol_sf"/>
</dbReference>
<reference evidence="20 21" key="1">
    <citation type="submission" date="2018-04" db="EMBL/GenBank/DDBJ databases">
        <title>Novel Campyloabacter and Helicobacter Species and Strains.</title>
        <authorList>
            <person name="Mannion A.J."/>
            <person name="Shen Z."/>
            <person name="Fox J.G."/>
        </authorList>
    </citation>
    <scope>NUCLEOTIDE SEQUENCE [LARGE SCALE GENOMIC DNA]</scope>
    <source>
        <strain evidence="20 21">MIT 04-9366</strain>
    </source>
</reference>
<keyword evidence="13 16" id="KW-0234">DNA repair</keyword>
<evidence type="ECO:0000256" key="16">
    <source>
        <dbReference type="RuleBase" id="RU004460"/>
    </source>
</evidence>
<dbReference type="Pfam" id="PF01367">
    <property type="entry name" value="5_3_exonuc"/>
    <property type="match status" value="1"/>
</dbReference>
<dbReference type="OrthoDB" id="9806424at2"/>
<evidence type="ECO:0000256" key="5">
    <source>
        <dbReference type="ARBA" id="ARBA00022695"/>
    </source>
</evidence>
<organism evidence="20 21">
    <name type="scientific">Helicobacter brantae</name>
    <dbReference type="NCBI Taxonomy" id="375927"/>
    <lineage>
        <taxon>Bacteria</taxon>
        <taxon>Pseudomonadati</taxon>
        <taxon>Campylobacterota</taxon>
        <taxon>Epsilonproteobacteria</taxon>
        <taxon>Campylobacterales</taxon>
        <taxon>Helicobacteraceae</taxon>
        <taxon>Helicobacter</taxon>
    </lineage>
</organism>
<accession>A0A3D8J3G4</accession>
<evidence type="ECO:0000256" key="4">
    <source>
        <dbReference type="ARBA" id="ARBA00022679"/>
    </source>
</evidence>
<dbReference type="GO" id="GO:0006302">
    <property type="term" value="P:double-strand break repair"/>
    <property type="evidence" value="ECO:0007669"/>
    <property type="project" value="TreeGrafter"/>
</dbReference>
<evidence type="ECO:0000259" key="18">
    <source>
        <dbReference type="SMART" id="SM00475"/>
    </source>
</evidence>
<evidence type="ECO:0000313" key="20">
    <source>
        <dbReference type="EMBL" id="RDU71766.1"/>
    </source>
</evidence>
<dbReference type="Gene3D" id="1.10.150.20">
    <property type="entry name" value="5' to 3' exonuclease, C-terminal subdomain"/>
    <property type="match status" value="2"/>
</dbReference>
<dbReference type="InterPro" id="IPR036279">
    <property type="entry name" value="5-3_exonuclease_C_sf"/>
</dbReference>
<gene>
    <name evidence="16" type="primary">polA</name>
    <name evidence="20" type="ORF">CQA58_01625</name>
</gene>
<dbReference type="Gene3D" id="3.40.50.1010">
    <property type="entry name" value="5'-nuclease"/>
    <property type="match status" value="1"/>
</dbReference>
<comment type="catalytic activity">
    <reaction evidence="14 16">
        <text>DNA(n) + a 2'-deoxyribonucleoside 5'-triphosphate = DNA(n+1) + diphosphate</text>
        <dbReference type="Rhea" id="RHEA:22508"/>
        <dbReference type="Rhea" id="RHEA-COMP:17339"/>
        <dbReference type="Rhea" id="RHEA-COMP:17340"/>
        <dbReference type="ChEBI" id="CHEBI:33019"/>
        <dbReference type="ChEBI" id="CHEBI:61560"/>
        <dbReference type="ChEBI" id="CHEBI:173112"/>
        <dbReference type="EC" id="2.7.7.7"/>
    </reaction>
</comment>
<keyword evidence="12 16" id="KW-0238">DNA-binding</keyword>
<dbReference type="CDD" id="cd09898">
    <property type="entry name" value="H3TH_53EXO"/>
    <property type="match status" value="1"/>
</dbReference>
<dbReference type="Proteomes" id="UP000257045">
    <property type="component" value="Unassembled WGS sequence"/>
</dbReference>
<evidence type="ECO:0000256" key="10">
    <source>
        <dbReference type="ARBA" id="ARBA00022839"/>
    </source>
</evidence>
<keyword evidence="4 16" id="KW-0808">Transferase</keyword>